<gene>
    <name evidence="3" type="ordered locus">Hoch_2753</name>
</gene>
<dbReference type="HOGENOM" id="CLU_1774835_0_0_7"/>
<feature type="region of interest" description="Disordered" evidence="1">
    <location>
        <begin position="125"/>
        <end position="146"/>
    </location>
</feature>
<accession>D0LNA4</accession>
<dbReference type="EMBL" id="CP001804">
    <property type="protein sequence ID" value="ACY15281.1"/>
    <property type="molecule type" value="Genomic_DNA"/>
</dbReference>
<evidence type="ECO:0000256" key="1">
    <source>
        <dbReference type="SAM" id="MobiDB-lite"/>
    </source>
</evidence>
<dbReference type="AlphaFoldDB" id="D0LNA4"/>
<feature type="compositionally biased region" description="Basic residues" evidence="1">
    <location>
        <begin position="128"/>
        <end position="146"/>
    </location>
</feature>
<reference evidence="3 4" key="1">
    <citation type="journal article" date="2010" name="Stand. Genomic Sci.">
        <title>Complete genome sequence of Haliangium ochraceum type strain (SMP-2).</title>
        <authorList>
            <consortium name="US DOE Joint Genome Institute (JGI-PGF)"/>
            <person name="Ivanova N."/>
            <person name="Daum C."/>
            <person name="Lang E."/>
            <person name="Abt B."/>
            <person name="Kopitz M."/>
            <person name="Saunders E."/>
            <person name="Lapidus A."/>
            <person name="Lucas S."/>
            <person name="Glavina Del Rio T."/>
            <person name="Nolan M."/>
            <person name="Tice H."/>
            <person name="Copeland A."/>
            <person name="Cheng J.F."/>
            <person name="Chen F."/>
            <person name="Bruce D."/>
            <person name="Goodwin L."/>
            <person name="Pitluck S."/>
            <person name="Mavromatis K."/>
            <person name="Pati A."/>
            <person name="Mikhailova N."/>
            <person name="Chen A."/>
            <person name="Palaniappan K."/>
            <person name="Land M."/>
            <person name="Hauser L."/>
            <person name="Chang Y.J."/>
            <person name="Jeffries C.D."/>
            <person name="Detter J.C."/>
            <person name="Brettin T."/>
            <person name="Rohde M."/>
            <person name="Goker M."/>
            <person name="Bristow J."/>
            <person name="Markowitz V."/>
            <person name="Eisen J.A."/>
            <person name="Hugenholtz P."/>
            <person name="Kyrpides N.C."/>
            <person name="Klenk H.P."/>
        </authorList>
    </citation>
    <scope>NUCLEOTIDE SEQUENCE [LARGE SCALE GENOMIC DNA]</scope>
    <source>
        <strain evidence="4">DSM 14365 / CIP 107738 / JCM 11303 / AJ 13395 / SMP-2</strain>
    </source>
</reference>
<evidence type="ECO:0000313" key="3">
    <source>
        <dbReference type="EMBL" id="ACY15281.1"/>
    </source>
</evidence>
<dbReference type="Proteomes" id="UP000001880">
    <property type="component" value="Chromosome"/>
</dbReference>
<feature type="domain" description="Bacterial toxin 34" evidence="2">
    <location>
        <begin position="72"/>
        <end position="146"/>
    </location>
</feature>
<name>D0LNA4_HALO1</name>
<evidence type="ECO:0000259" key="2">
    <source>
        <dbReference type="Pfam" id="PF15606"/>
    </source>
</evidence>
<dbReference type="InterPro" id="IPR028947">
    <property type="entry name" value="Ntox34"/>
</dbReference>
<dbReference type="Pfam" id="PF15606">
    <property type="entry name" value="Ntox34"/>
    <property type="match status" value="1"/>
</dbReference>
<dbReference type="STRING" id="502025.Hoch_2753"/>
<protein>
    <recommendedName>
        <fullName evidence="2">Bacterial toxin 34 domain-containing protein</fullName>
    </recommendedName>
</protein>
<organism evidence="3 4">
    <name type="scientific">Haliangium ochraceum (strain DSM 14365 / JCM 11303 / SMP-2)</name>
    <dbReference type="NCBI Taxonomy" id="502025"/>
    <lineage>
        <taxon>Bacteria</taxon>
        <taxon>Pseudomonadati</taxon>
        <taxon>Myxococcota</taxon>
        <taxon>Polyangia</taxon>
        <taxon>Haliangiales</taxon>
        <taxon>Kofleriaceae</taxon>
        <taxon>Haliangium</taxon>
    </lineage>
</organism>
<dbReference type="KEGG" id="hoh:Hoch_2753"/>
<dbReference type="eggNOG" id="ENOG502ZT1N">
    <property type="taxonomic scope" value="Bacteria"/>
</dbReference>
<proteinExistence type="predicted"/>
<sequence>MALAASAGLLKPRPQLGGRLPVQRQAVAEAGGVTFWGAFRGWAAAAGIASQADTPAPGPGDLVALGILAVGLAYAGIQVLMARPGNQADTGIMEEVEALMQAGKAATICAALDLLMEAARRAGDTGKRNRIKKTQKAKGCRHSRHS</sequence>
<keyword evidence="4" id="KW-1185">Reference proteome</keyword>
<evidence type="ECO:0000313" key="4">
    <source>
        <dbReference type="Proteomes" id="UP000001880"/>
    </source>
</evidence>